<evidence type="ECO:0000313" key="3">
    <source>
        <dbReference type="Proteomes" id="UP000249873"/>
    </source>
</evidence>
<dbReference type="Pfam" id="PF01636">
    <property type="entry name" value="APH"/>
    <property type="match status" value="1"/>
</dbReference>
<dbReference type="InterPro" id="IPR050249">
    <property type="entry name" value="Pseudomonas-type_ThrB"/>
</dbReference>
<name>A0A2Z4GGS1_9BACT</name>
<dbReference type="PANTHER" id="PTHR21064">
    <property type="entry name" value="AMINOGLYCOSIDE PHOSPHOTRANSFERASE DOMAIN-CONTAINING PROTEIN-RELATED"/>
    <property type="match status" value="1"/>
</dbReference>
<dbReference type="InterPro" id="IPR002575">
    <property type="entry name" value="Aminoglycoside_PTrfase"/>
</dbReference>
<keyword evidence="3" id="KW-1185">Reference proteome</keyword>
<dbReference type="PANTHER" id="PTHR21064:SF5">
    <property type="entry name" value="SLR1880 PROTEIN"/>
    <property type="match status" value="1"/>
</dbReference>
<dbReference type="RefSeq" id="WP_111373496.1">
    <property type="nucleotide sequence ID" value="NZ_CP029480.1"/>
</dbReference>
<feature type="domain" description="Aminoglycoside phosphotransferase" evidence="1">
    <location>
        <begin position="22"/>
        <end position="249"/>
    </location>
</feature>
<keyword evidence="2" id="KW-0808">Transferase</keyword>
<dbReference type="SUPFAM" id="SSF56112">
    <property type="entry name" value="Protein kinase-like (PK-like)"/>
    <property type="match status" value="1"/>
</dbReference>
<proteinExistence type="predicted"/>
<dbReference type="AlphaFoldDB" id="A0A2Z4GGS1"/>
<evidence type="ECO:0000313" key="2">
    <source>
        <dbReference type="EMBL" id="AWW00129.1"/>
    </source>
</evidence>
<dbReference type="KEGG" id="als:DJ013_18935"/>
<dbReference type="InterPro" id="IPR011009">
    <property type="entry name" value="Kinase-like_dom_sf"/>
</dbReference>
<sequence length="346" mass="39706">MNLKDVLAAWGLNASNFKEQKIGSGHIHQTLKLEGDEDYVIQKLNTAVFKDPELIEKNIGLVREHLAKHNPDYLFLASIPTLENKNVFFDGSHYWRLTKFVANSNTIDIVENPEAAHEAAKAFGELGKHLNGISIENFEESIVNFHNLDFRFEEFKTALENGLEDRKKHATAIIDFYLANDSILKVYNEFISQNTLPKRVQHHDTKINNVLLDKTSFKALAICDLDTLMPGYFISDLGDMVRTYTSSENEDSTNWDEVKLRPAYYEALIKGYLSEIETVLSPSEKANLHYAGQFMIYMQGLRFLSDYLQGDTYYPVKYDLHNFDRAKNQMLLLESLQQYLALKGLS</sequence>
<dbReference type="OrthoDB" id="526037at2"/>
<accession>A0A2Z4GGS1</accession>
<dbReference type="GO" id="GO:0016740">
    <property type="term" value="F:transferase activity"/>
    <property type="evidence" value="ECO:0007669"/>
    <property type="project" value="UniProtKB-KW"/>
</dbReference>
<evidence type="ECO:0000259" key="1">
    <source>
        <dbReference type="Pfam" id="PF01636"/>
    </source>
</evidence>
<dbReference type="EMBL" id="CP029480">
    <property type="protein sequence ID" value="AWW00129.1"/>
    <property type="molecule type" value="Genomic_DNA"/>
</dbReference>
<gene>
    <name evidence="2" type="ORF">DJ013_18935</name>
</gene>
<organism evidence="2 3">
    <name type="scientific">Arcticibacterium luteifluviistationis</name>
    <dbReference type="NCBI Taxonomy" id="1784714"/>
    <lineage>
        <taxon>Bacteria</taxon>
        <taxon>Pseudomonadati</taxon>
        <taxon>Bacteroidota</taxon>
        <taxon>Cytophagia</taxon>
        <taxon>Cytophagales</taxon>
        <taxon>Leadbetterellaceae</taxon>
        <taxon>Arcticibacterium</taxon>
    </lineage>
</organism>
<dbReference type="Gene3D" id="3.90.1200.10">
    <property type="match status" value="1"/>
</dbReference>
<reference evidence="2 3" key="1">
    <citation type="submission" date="2018-05" db="EMBL/GenBank/DDBJ databases">
        <title>Complete genome sequence of Arcticibacterium luteifluviistationis SM1504T, a cytophagaceae bacterium isolated from Arctic surface seawater.</title>
        <authorList>
            <person name="Li Y."/>
            <person name="Qin Q.-L."/>
        </authorList>
    </citation>
    <scope>NUCLEOTIDE SEQUENCE [LARGE SCALE GENOMIC DNA]</scope>
    <source>
        <strain evidence="2 3">SM1504</strain>
    </source>
</reference>
<dbReference type="Proteomes" id="UP000249873">
    <property type="component" value="Chromosome"/>
</dbReference>
<protein>
    <submittedName>
        <fullName evidence="2">Aminoglycoside phosphotransferase family protein</fullName>
    </submittedName>
</protein>